<feature type="non-terminal residue" evidence="1">
    <location>
        <position position="68"/>
    </location>
</feature>
<dbReference type="AlphaFoldDB" id="A0A0B7BYD0"/>
<dbReference type="EMBL" id="HACG01050521">
    <property type="protein sequence ID" value="CEK97386.1"/>
    <property type="molecule type" value="Transcribed_RNA"/>
</dbReference>
<accession>A0A0B7BYD0</accession>
<organism evidence="1">
    <name type="scientific">Arion vulgaris</name>
    <dbReference type="NCBI Taxonomy" id="1028688"/>
    <lineage>
        <taxon>Eukaryota</taxon>
        <taxon>Metazoa</taxon>
        <taxon>Spiralia</taxon>
        <taxon>Lophotrochozoa</taxon>
        <taxon>Mollusca</taxon>
        <taxon>Gastropoda</taxon>
        <taxon>Heterobranchia</taxon>
        <taxon>Euthyneura</taxon>
        <taxon>Panpulmonata</taxon>
        <taxon>Eupulmonata</taxon>
        <taxon>Stylommatophora</taxon>
        <taxon>Helicina</taxon>
        <taxon>Arionoidea</taxon>
        <taxon>Arionidae</taxon>
        <taxon>Arion</taxon>
    </lineage>
</organism>
<protein>
    <submittedName>
        <fullName evidence="1">Uncharacterized protein</fullName>
    </submittedName>
</protein>
<reference evidence="1" key="1">
    <citation type="submission" date="2014-12" db="EMBL/GenBank/DDBJ databases">
        <title>Insight into the proteome of Arion vulgaris.</title>
        <authorList>
            <person name="Aradska J."/>
            <person name="Bulat T."/>
            <person name="Smidak R."/>
            <person name="Sarate P."/>
            <person name="Gangsoo J."/>
            <person name="Sialana F."/>
            <person name="Bilban M."/>
            <person name="Lubec G."/>
        </authorList>
    </citation>
    <scope>NUCLEOTIDE SEQUENCE</scope>
    <source>
        <tissue evidence="1">Skin</tissue>
    </source>
</reference>
<sequence length="68" mass="7496">DKLMCPKKDRNVPNLERSHSMKGCSTLLFDVDPSKNIRHNGSLELVQSRASYASKYNADKVGCAGLVT</sequence>
<proteinExistence type="predicted"/>
<name>A0A0B7BYD0_9EUPU</name>
<evidence type="ECO:0000313" key="1">
    <source>
        <dbReference type="EMBL" id="CEK97386.1"/>
    </source>
</evidence>
<feature type="non-terminal residue" evidence="1">
    <location>
        <position position="1"/>
    </location>
</feature>
<gene>
    <name evidence="1" type="primary">ORF215631</name>
</gene>